<comment type="caution">
    <text evidence="4">The sequence shown here is derived from an EMBL/GenBank/DDBJ whole genome shotgun (WGS) entry which is preliminary data.</text>
</comment>
<sequence length="1582" mass="164310">MARTLRPRAPETPRPRRRTATLTALVAAAATTAAGLIVAPSAQAAEPVAYVSDPAQYVNPFIGTQDEGNTYPGATVPFGMVQLSPDTGHNTGYDYTQGTVRGFSTTHMSGVGCGLDGFVPILPTTSTPSSTDYASSGYNRSFKKVDGAKVESAAPGYYTATLTSGTDVDIRAELTATEHTGLQRYTYPETTTANVLINAGQSLSSVSASSVTVVGDDTVLTTSTVSGFCQATAPFTVYSVTKFSRPFASAKTWVDNTYSASTEASSSKRTGALLQFDTSGANSRDVTFQTAISYVDEAGAKANLAAEATTFDAAKAAASSTWNSQLAKIKVPATSSDPDPLSPYATQLRTFYSSLYRTFLAPNTGTDVDGRYRGWDAGIHDVDAEPGLGKYYQNYSLWDTYRTQQQVLALLEPQRSKDMALSVVLQSEQGGWAPRWGYGPVETNIMTGDPVTPFLVSAWHQGLLTRPQAERAYAVLRQNADEVPPASSVFNGRMGNPTYIKDGYVAFNPGAAHKPGDFDLAHGGSATLEYALADATLSTLAADLGHEKDAERYAQRGQNFRAVWDAEHRTFRSRGADGLFVAETDPSQIDGFHEGTSLQYEWLAQQDIPALIDLFGGTDATNERLDDFFVYGPELLATPNAVAKPATNSEGGWVTGAYSYYGTTTYNPNNEPDLHSPFVYLWTGQPWKTTDVVRAALTLFTDGPQGVTGNDDLGQMSSWAVASSLGIFPIMPGSDVWGLSTPVFTSIDITLDESFYPGSNGHLVINAPGRTDADRYVQSLRVGGETIDRAHLTGPELVNAGTIDYTVGSAPSSWATAPAAAPGTIATAEAPTRVYVPNGTAQVAAEPGETLTGKIAAIVQGPQALSGTVTVVGTDQISAVGSGEWTADTRGGSVQLPIPLKVADDAPPGVYPITVRIETTEGVAASGTAVISVGQRSWLAATGAFDNKAIGQPVAGSANFANGEFLIRSGMAGAGLAPGVVLTAPTDSSLTYVLHDLGPESTPQQYDNLLAQGQTTDVTEGMAGATKIAFIGSVNNGPVAPAPLTLTYTDGSTQTIADFGFTDWCSGSPQTEGNVLVGKTPQRWAGGIQNLACGLWATKSYSLSPGKDLQSITWPNTPKVHVFAIARDTAATVAPAIRGTVAVGSTLEAVPGTYPTAGFVESYQWRADGEPIDGATKDSLPLTAELAGSTISLTVSARHPALSNVIVTTTPETDPVALGTYTVLTEPTLSGTAQVDATLSVSAGTYSTPDVVESYVWRADGAVIAGATGATLKLGAEQLGTRVSVTVSSAKAGYAPAEPVTTAPTVPVVASSITVTRAPAISGTAVVGQKLTASAGSYSVPGVKVAFQWLRNGAGVKGAASATYTLTAADKGARMSVRVAASKPGYTTVVTTSTTTAPVKAGTITIGRNVAVTGAAKVGSTLKVTPGTYSPSSVAVAYRWLRNGVAITGATSTRYTVTAADKGKAISVRATVSKAGYATVVTTSRATSKVVAGTITVTSKARVAGTAKVGSTLKVVRGSSSPSSAKATYRWLRDGVAIKGATSTAYTLRSADRGAKIAVKVTLTRSGYATKAYTTASSSRVR</sequence>
<dbReference type="Gene3D" id="2.60.40.2700">
    <property type="match status" value="5"/>
</dbReference>
<dbReference type="InterPro" id="IPR041371">
    <property type="entry name" value="GH92_N"/>
</dbReference>
<dbReference type="NCBIfam" id="TIGR01180">
    <property type="entry name" value="aman2_put"/>
    <property type="match status" value="1"/>
</dbReference>
<dbReference type="Gene3D" id="1.20.1610.10">
    <property type="entry name" value="alpha-1,2-mannosidases domains"/>
    <property type="match status" value="1"/>
</dbReference>
<feature type="signal peptide" evidence="1">
    <location>
        <begin position="1"/>
        <end position="44"/>
    </location>
</feature>
<keyword evidence="4" id="KW-0378">Hydrolase</keyword>
<evidence type="ECO:0000313" key="5">
    <source>
        <dbReference type="Proteomes" id="UP001321453"/>
    </source>
</evidence>
<dbReference type="Gene3D" id="1.20.1050.60">
    <property type="entry name" value="alpha-1,2-mannosidase"/>
    <property type="match status" value="1"/>
</dbReference>
<evidence type="ECO:0000256" key="1">
    <source>
        <dbReference type="SAM" id="SignalP"/>
    </source>
</evidence>
<keyword evidence="5" id="KW-1185">Reference proteome</keyword>
<dbReference type="GO" id="GO:0016798">
    <property type="term" value="F:hydrolase activity, acting on glycosyl bonds"/>
    <property type="evidence" value="ECO:0007669"/>
    <property type="project" value="UniProtKB-KW"/>
</dbReference>
<dbReference type="Proteomes" id="UP001321453">
    <property type="component" value="Unassembled WGS sequence"/>
</dbReference>
<reference evidence="4 5" key="1">
    <citation type="submission" date="2023-06" db="EMBL/GenBank/DDBJ databases">
        <title>Cellulomonas sp. MW9 Whole genome sequence.</title>
        <authorList>
            <person name="Park S."/>
        </authorList>
    </citation>
    <scope>NUCLEOTIDE SEQUENCE [LARGE SCALE GENOMIC DNA]</scope>
    <source>
        <strain evidence="4 5">MW9</strain>
    </source>
</reference>
<proteinExistence type="predicted"/>
<dbReference type="InterPro" id="IPR006311">
    <property type="entry name" value="TAT_signal"/>
</dbReference>
<keyword evidence="1" id="KW-0732">Signal</keyword>
<evidence type="ECO:0000313" key="4">
    <source>
        <dbReference type="EMBL" id="MDM7830668.1"/>
    </source>
</evidence>
<dbReference type="InterPro" id="IPR012939">
    <property type="entry name" value="Glyco_hydro_92"/>
</dbReference>
<dbReference type="InterPro" id="IPR014718">
    <property type="entry name" value="GH-type_carb-bd"/>
</dbReference>
<evidence type="ECO:0000259" key="2">
    <source>
        <dbReference type="Pfam" id="PF07971"/>
    </source>
</evidence>
<feature type="domain" description="Glycosyl hydrolase family 92" evidence="2">
    <location>
        <begin position="299"/>
        <end position="808"/>
    </location>
</feature>
<dbReference type="RefSeq" id="WP_289445829.1">
    <property type="nucleotide sequence ID" value="NZ_JAUCGR010000001.1"/>
</dbReference>
<feature type="chain" id="PRO_5046941958" evidence="1">
    <location>
        <begin position="45"/>
        <end position="1582"/>
    </location>
</feature>
<dbReference type="SUPFAM" id="SSF48208">
    <property type="entry name" value="Six-hairpin glycosidases"/>
    <property type="match status" value="1"/>
</dbReference>
<dbReference type="Pfam" id="PF17678">
    <property type="entry name" value="Glyco_hydro_92N"/>
    <property type="match status" value="1"/>
</dbReference>
<dbReference type="InterPro" id="IPR008928">
    <property type="entry name" value="6-hairpin_glycosidase_sf"/>
</dbReference>
<gene>
    <name evidence="4" type="ORF">QRT05_04935</name>
</gene>
<dbReference type="EC" id="3.2.1.-" evidence="4"/>
<dbReference type="EMBL" id="JAUCGR010000001">
    <property type="protein sequence ID" value="MDM7830668.1"/>
    <property type="molecule type" value="Genomic_DNA"/>
</dbReference>
<organism evidence="4 5">
    <name type="scientific">Cellulomonas edaphi</name>
    <dbReference type="NCBI Taxonomy" id="3053468"/>
    <lineage>
        <taxon>Bacteria</taxon>
        <taxon>Bacillati</taxon>
        <taxon>Actinomycetota</taxon>
        <taxon>Actinomycetes</taxon>
        <taxon>Micrococcales</taxon>
        <taxon>Cellulomonadaceae</taxon>
        <taxon>Cellulomonas</taxon>
    </lineage>
</organism>
<keyword evidence="4" id="KW-0326">Glycosidase</keyword>
<dbReference type="PROSITE" id="PS51318">
    <property type="entry name" value="TAT"/>
    <property type="match status" value="1"/>
</dbReference>
<dbReference type="PANTHER" id="PTHR12143">
    <property type="entry name" value="PEPTIDE N-GLYCANASE PNGASE -RELATED"/>
    <property type="match status" value="1"/>
</dbReference>
<dbReference type="PANTHER" id="PTHR12143:SF39">
    <property type="entry name" value="SECRETED PROTEIN"/>
    <property type="match status" value="1"/>
</dbReference>
<dbReference type="InterPro" id="IPR005887">
    <property type="entry name" value="GH92_a_mannosidase_put"/>
</dbReference>
<dbReference type="InterPro" id="IPR050883">
    <property type="entry name" value="PNGase"/>
</dbReference>
<dbReference type="Pfam" id="PF07971">
    <property type="entry name" value="Glyco_hydro_92"/>
    <property type="match status" value="1"/>
</dbReference>
<accession>A0ABT7S4X0</accession>
<protein>
    <submittedName>
        <fullName evidence="4">GH92 family glycosyl hydrolase</fullName>
        <ecNumber evidence="4">3.2.1.-</ecNumber>
    </submittedName>
</protein>
<feature type="domain" description="Glycosyl hydrolase family 92 N-terminal" evidence="3">
    <location>
        <begin position="57"/>
        <end position="293"/>
    </location>
</feature>
<evidence type="ECO:0000259" key="3">
    <source>
        <dbReference type="Pfam" id="PF17678"/>
    </source>
</evidence>
<name>A0ABT7S4X0_9CELL</name>
<dbReference type="Gene3D" id="2.70.98.10">
    <property type="match status" value="1"/>
</dbReference>
<dbReference type="Gene3D" id="3.30.2080.10">
    <property type="entry name" value="GH92 mannosidase domain"/>
    <property type="match status" value="1"/>
</dbReference>